<evidence type="ECO:0008006" key="3">
    <source>
        <dbReference type="Google" id="ProtNLM"/>
    </source>
</evidence>
<protein>
    <recommendedName>
        <fullName evidence="3">Integrase</fullName>
    </recommendedName>
</protein>
<gene>
    <name evidence="1" type="ORF">P6F46_28220</name>
</gene>
<keyword evidence="1" id="KW-0614">Plasmid</keyword>
<name>A0ABT7L263_9BACI</name>
<proteinExistence type="predicted"/>
<dbReference type="EMBL" id="JASWHZ010000002">
    <property type="protein sequence ID" value="MDL2419419.1"/>
    <property type="molecule type" value="Genomic_DNA"/>
</dbReference>
<accession>A0ABT7L263</accession>
<reference evidence="1 2" key="1">
    <citation type="journal article" date="2023" name="Int. J. Mol. Sci.">
        <title>Pathogenicity and Genomic Characterization of a Novel Genospecies, Bacillus shihchuchen, of the Bacillus cereus Group Isolated from Chinese Softshell Turtle (Pelodiscus sinensis).</title>
        <authorList>
            <person name="Cheng L.W."/>
            <person name="Byadgi O.V."/>
            <person name="Tsai C.E."/>
            <person name="Wang P.C."/>
            <person name="Chen S.C."/>
        </authorList>
    </citation>
    <scope>NUCLEOTIDE SEQUENCE [LARGE SCALE GENOMIC DNA]</scope>
    <source>
        <strain evidence="1 2">QF108-045</strain>
    </source>
</reference>
<dbReference type="Proteomes" id="UP001229716">
    <property type="component" value="Unassembled WGS sequence"/>
</dbReference>
<geneLocation type="plasmid" evidence="1">
    <name>pBS01</name>
</geneLocation>
<evidence type="ECO:0000313" key="1">
    <source>
        <dbReference type="EMBL" id="MDL2419419.1"/>
    </source>
</evidence>
<sequence length="40" mass="4544">MASHKKSAATINKFFNALKNYCKWIDKTEAEAVEDISIVK</sequence>
<organism evidence="1 2">
    <name type="scientific">Bacillus shihchuchen</name>
    <dbReference type="NCBI Taxonomy" id="3036942"/>
    <lineage>
        <taxon>Bacteria</taxon>
        <taxon>Bacillati</taxon>
        <taxon>Bacillota</taxon>
        <taxon>Bacilli</taxon>
        <taxon>Bacillales</taxon>
        <taxon>Bacillaceae</taxon>
        <taxon>Bacillus</taxon>
        <taxon>Bacillus cereus group</taxon>
    </lineage>
</organism>
<comment type="caution">
    <text evidence="1">The sequence shown here is derived from an EMBL/GenBank/DDBJ whole genome shotgun (WGS) entry which is preliminary data.</text>
</comment>
<evidence type="ECO:0000313" key="2">
    <source>
        <dbReference type="Proteomes" id="UP001229716"/>
    </source>
</evidence>
<keyword evidence="2" id="KW-1185">Reference proteome</keyword>